<dbReference type="RefSeq" id="WP_021589438.1">
    <property type="nucleotide sequence ID" value="NZ_AWEY01000017.1"/>
</dbReference>
<comment type="caution">
    <text evidence="4">The sequence shown here is derived from an EMBL/GenBank/DDBJ whole genome shotgun (WGS) entry which is preliminary data.</text>
</comment>
<dbReference type="Pfam" id="PF13248">
    <property type="entry name" value="Zn_ribbon_3"/>
    <property type="match status" value="1"/>
</dbReference>
<keyword evidence="2" id="KW-1133">Transmembrane helix</keyword>
<name>U2P628_9BACT</name>
<protein>
    <submittedName>
        <fullName evidence="4">Double zinc ribbon domain protein</fullName>
    </submittedName>
</protein>
<feature type="compositionally biased region" description="Pro residues" evidence="1">
    <location>
        <begin position="67"/>
        <end position="77"/>
    </location>
</feature>
<feature type="region of interest" description="Disordered" evidence="1">
    <location>
        <begin position="59"/>
        <end position="101"/>
    </location>
</feature>
<dbReference type="Proteomes" id="UP000016648">
    <property type="component" value="Unassembled WGS sequence"/>
</dbReference>
<evidence type="ECO:0000259" key="3">
    <source>
        <dbReference type="Pfam" id="PF13248"/>
    </source>
</evidence>
<organism evidence="4 5">
    <name type="scientific">Segatella baroniae F0067</name>
    <dbReference type="NCBI Taxonomy" id="1115809"/>
    <lineage>
        <taxon>Bacteria</taxon>
        <taxon>Pseudomonadati</taxon>
        <taxon>Bacteroidota</taxon>
        <taxon>Bacteroidia</taxon>
        <taxon>Bacteroidales</taxon>
        <taxon>Prevotellaceae</taxon>
        <taxon>Segatella</taxon>
    </lineage>
</organism>
<gene>
    <name evidence="4" type="ORF">HMPREF9135_2303</name>
</gene>
<dbReference type="PATRIC" id="fig|1115809.3.peg.1061"/>
<keyword evidence="5" id="KW-1185">Reference proteome</keyword>
<feature type="transmembrane region" description="Helical" evidence="2">
    <location>
        <begin position="105"/>
        <end position="123"/>
    </location>
</feature>
<feature type="domain" description="Putative zinc-ribbon" evidence="3">
    <location>
        <begin position="4"/>
        <end position="26"/>
    </location>
</feature>
<proteinExistence type="predicted"/>
<feature type="compositionally biased region" description="Low complexity" evidence="1">
    <location>
        <begin position="78"/>
        <end position="92"/>
    </location>
</feature>
<accession>U2P628</accession>
<evidence type="ECO:0000256" key="1">
    <source>
        <dbReference type="SAM" id="MobiDB-lite"/>
    </source>
</evidence>
<reference evidence="4 5" key="1">
    <citation type="submission" date="2013-08" db="EMBL/GenBank/DDBJ databases">
        <authorList>
            <person name="Durkin A.S."/>
            <person name="Haft D.R."/>
            <person name="McCorrison J."/>
            <person name="Torralba M."/>
            <person name="Gillis M."/>
            <person name="Haft D.H."/>
            <person name="Methe B."/>
            <person name="Sutton G."/>
            <person name="Nelson K.E."/>
        </authorList>
    </citation>
    <scope>NUCLEOTIDE SEQUENCE [LARGE SCALE GENOMIC DNA]</scope>
    <source>
        <strain evidence="4 5">F0067</strain>
    </source>
</reference>
<keyword evidence="2" id="KW-0812">Transmembrane</keyword>
<dbReference type="InterPro" id="IPR011990">
    <property type="entry name" value="TPR-like_helical_dom_sf"/>
</dbReference>
<sequence>MAIIKCPECGHPISDKAPVCPQCGVEIAGKIFRCPQCGEVYFKDQGSCPNCRHLTTDDGRASAMQQPPTPPAPPAVPRAPEAPATPQPQAQRPTPPAPKKNHRPTLIVAAIVAAIVCAALWYFHAEAGKQKELEAYEYAMKNSDPAVLQSYLETYLDAPEAHRDSIQAHLALLQQADQAWNDALVNNSKEAFEQYLEDHPDSPHKAEAERKIDSLDWASASSADSEEAYKSYLEDHPNGEHMDEANDALKKIGAKTVKPQERQMVASAFRSFFQSINARDEEGLRSSVSSLLTSFLGKPDATKSDVVTFMNKIYKDDIKRMNWRLDNDYKIEKKEVGDEEYEYTVNFSVVQEVEKTDGTTAGNRFKVKARINPDGEIAEMNMTKIVE</sequence>
<dbReference type="Gene3D" id="1.25.40.10">
    <property type="entry name" value="Tetratricopeptide repeat domain"/>
    <property type="match status" value="1"/>
</dbReference>
<evidence type="ECO:0000313" key="4">
    <source>
        <dbReference type="EMBL" id="ERK39596.1"/>
    </source>
</evidence>
<dbReference type="AlphaFoldDB" id="U2P628"/>
<evidence type="ECO:0000256" key="2">
    <source>
        <dbReference type="SAM" id="Phobius"/>
    </source>
</evidence>
<evidence type="ECO:0000313" key="5">
    <source>
        <dbReference type="Proteomes" id="UP000016648"/>
    </source>
</evidence>
<keyword evidence="2" id="KW-0472">Membrane</keyword>
<dbReference type="EMBL" id="AWEY01000017">
    <property type="protein sequence ID" value="ERK39596.1"/>
    <property type="molecule type" value="Genomic_DNA"/>
</dbReference>
<dbReference type="InterPro" id="IPR059113">
    <property type="entry name" value="Znf_ribbon"/>
</dbReference>